<evidence type="ECO:0000313" key="2">
    <source>
        <dbReference type="EMBL" id="EGC34352.1"/>
    </source>
</evidence>
<dbReference type="InParanoid" id="F0ZNZ7"/>
<gene>
    <name evidence="2" type="ORF">DICPUDRAFT_153465</name>
</gene>
<dbReference type="Proteomes" id="UP000001064">
    <property type="component" value="Unassembled WGS sequence"/>
</dbReference>
<keyword evidence="1" id="KW-0732">Signal</keyword>
<protein>
    <submittedName>
        <fullName evidence="2">Uncharacterized protein</fullName>
    </submittedName>
</protein>
<name>F0ZNZ7_DICPU</name>
<evidence type="ECO:0000313" key="3">
    <source>
        <dbReference type="Proteomes" id="UP000001064"/>
    </source>
</evidence>
<organism evidence="2 3">
    <name type="scientific">Dictyostelium purpureum</name>
    <name type="common">Slime mold</name>
    <dbReference type="NCBI Taxonomy" id="5786"/>
    <lineage>
        <taxon>Eukaryota</taxon>
        <taxon>Amoebozoa</taxon>
        <taxon>Evosea</taxon>
        <taxon>Eumycetozoa</taxon>
        <taxon>Dictyostelia</taxon>
        <taxon>Dictyosteliales</taxon>
        <taxon>Dictyosteliaceae</taxon>
        <taxon>Dictyostelium</taxon>
    </lineage>
</organism>
<feature type="signal peptide" evidence="1">
    <location>
        <begin position="1"/>
        <end position="21"/>
    </location>
</feature>
<dbReference type="EMBL" id="GL871101">
    <property type="protein sequence ID" value="EGC34352.1"/>
    <property type="molecule type" value="Genomic_DNA"/>
</dbReference>
<sequence>MIFSFMLKVFIMIWVFITSVCHKIRLHKDCSMVFHNPHFDFKIKDNNINNNLKSKK</sequence>
<evidence type="ECO:0000256" key="1">
    <source>
        <dbReference type="SAM" id="SignalP"/>
    </source>
</evidence>
<dbReference type="RefSeq" id="XP_003289145.1">
    <property type="nucleotide sequence ID" value="XM_003289097.1"/>
</dbReference>
<accession>F0ZNZ7</accession>
<reference evidence="3" key="1">
    <citation type="journal article" date="2011" name="Genome Biol.">
        <title>Comparative genomics of the social amoebae Dictyostelium discoideum and Dictyostelium purpureum.</title>
        <authorList>
            <consortium name="US DOE Joint Genome Institute (JGI-PGF)"/>
            <person name="Sucgang R."/>
            <person name="Kuo A."/>
            <person name="Tian X."/>
            <person name="Salerno W."/>
            <person name="Parikh A."/>
            <person name="Feasley C.L."/>
            <person name="Dalin E."/>
            <person name="Tu H."/>
            <person name="Huang E."/>
            <person name="Barry K."/>
            <person name="Lindquist E."/>
            <person name="Shapiro H."/>
            <person name="Bruce D."/>
            <person name="Schmutz J."/>
            <person name="Salamov A."/>
            <person name="Fey P."/>
            <person name="Gaudet P."/>
            <person name="Anjard C."/>
            <person name="Babu M.M."/>
            <person name="Basu S."/>
            <person name="Bushmanova Y."/>
            <person name="van der Wel H."/>
            <person name="Katoh-Kurasawa M."/>
            <person name="Dinh C."/>
            <person name="Coutinho P.M."/>
            <person name="Saito T."/>
            <person name="Elias M."/>
            <person name="Schaap P."/>
            <person name="Kay R.R."/>
            <person name="Henrissat B."/>
            <person name="Eichinger L."/>
            <person name="Rivero F."/>
            <person name="Putnam N.H."/>
            <person name="West C.M."/>
            <person name="Loomis W.F."/>
            <person name="Chisholm R.L."/>
            <person name="Shaulsky G."/>
            <person name="Strassmann J.E."/>
            <person name="Queller D.C."/>
            <person name="Kuspa A."/>
            <person name="Grigoriev I.V."/>
        </authorList>
    </citation>
    <scope>NUCLEOTIDE SEQUENCE [LARGE SCALE GENOMIC DNA]</scope>
    <source>
        <strain evidence="3">QSDP1</strain>
    </source>
</reference>
<dbReference type="VEuPathDB" id="AmoebaDB:DICPUDRAFT_153465"/>
<feature type="chain" id="PRO_5003265294" evidence="1">
    <location>
        <begin position="22"/>
        <end position="56"/>
    </location>
</feature>
<dbReference type="KEGG" id="dpp:DICPUDRAFT_153465"/>
<keyword evidence="3" id="KW-1185">Reference proteome</keyword>
<proteinExistence type="predicted"/>
<dbReference type="GeneID" id="10500055"/>
<dbReference type="AlphaFoldDB" id="F0ZNZ7"/>